<accession>A0ABP6UBA6</accession>
<keyword evidence="4" id="KW-1185">Reference proteome</keyword>
<feature type="region of interest" description="Disordered" evidence="1">
    <location>
        <begin position="31"/>
        <end position="72"/>
    </location>
</feature>
<dbReference type="EMBL" id="BAAAXF010000081">
    <property type="protein sequence ID" value="GAA3504465.1"/>
    <property type="molecule type" value="Genomic_DNA"/>
</dbReference>
<sequence length="109" mass="11249">MNVVQRAGPWAGITSSVSALMIRPLSGDPVPMTYVNPDPDPDRTTGLEAGGGVPPGETPPAESSMPEAGPYELSHNPAKGWGKGPLTAILVVVALVAAFFLVYAIILLL</sequence>
<dbReference type="InterPro" id="IPR045512">
    <property type="entry name" value="DUF6480"/>
</dbReference>
<protein>
    <submittedName>
        <fullName evidence="3">Uncharacterized protein</fullName>
    </submittedName>
</protein>
<evidence type="ECO:0000256" key="2">
    <source>
        <dbReference type="SAM" id="Phobius"/>
    </source>
</evidence>
<keyword evidence="2" id="KW-0812">Transmembrane</keyword>
<evidence type="ECO:0000313" key="3">
    <source>
        <dbReference type="EMBL" id="GAA3504465.1"/>
    </source>
</evidence>
<reference evidence="4" key="1">
    <citation type="journal article" date="2019" name="Int. J. Syst. Evol. Microbiol.">
        <title>The Global Catalogue of Microorganisms (GCM) 10K type strain sequencing project: providing services to taxonomists for standard genome sequencing and annotation.</title>
        <authorList>
            <consortium name="The Broad Institute Genomics Platform"/>
            <consortium name="The Broad Institute Genome Sequencing Center for Infectious Disease"/>
            <person name="Wu L."/>
            <person name="Ma J."/>
        </authorList>
    </citation>
    <scope>NUCLEOTIDE SEQUENCE [LARGE SCALE GENOMIC DNA]</scope>
    <source>
        <strain evidence="4">JCM 4816</strain>
    </source>
</reference>
<organism evidence="3 4">
    <name type="scientific">Streptomyces prasinosporus</name>
    <dbReference type="NCBI Taxonomy" id="68256"/>
    <lineage>
        <taxon>Bacteria</taxon>
        <taxon>Bacillati</taxon>
        <taxon>Actinomycetota</taxon>
        <taxon>Actinomycetes</taxon>
        <taxon>Kitasatosporales</taxon>
        <taxon>Streptomycetaceae</taxon>
        <taxon>Streptomyces</taxon>
        <taxon>Streptomyces albogriseolus group</taxon>
    </lineage>
</organism>
<feature type="transmembrane region" description="Helical" evidence="2">
    <location>
        <begin position="86"/>
        <end position="108"/>
    </location>
</feature>
<evidence type="ECO:0000256" key="1">
    <source>
        <dbReference type="SAM" id="MobiDB-lite"/>
    </source>
</evidence>
<dbReference type="Pfam" id="PF20088">
    <property type="entry name" value="DUF6480"/>
    <property type="match status" value="1"/>
</dbReference>
<keyword evidence="2" id="KW-0472">Membrane</keyword>
<keyword evidence="2" id="KW-1133">Transmembrane helix</keyword>
<name>A0ABP6UBA6_9ACTN</name>
<proteinExistence type="predicted"/>
<gene>
    <name evidence="3" type="ORF">GCM10019016_115780</name>
</gene>
<dbReference type="Proteomes" id="UP001501455">
    <property type="component" value="Unassembled WGS sequence"/>
</dbReference>
<comment type="caution">
    <text evidence="3">The sequence shown here is derived from an EMBL/GenBank/DDBJ whole genome shotgun (WGS) entry which is preliminary data.</text>
</comment>
<evidence type="ECO:0000313" key="4">
    <source>
        <dbReference type="Proteomes" id="UP001501455"/>
    </source>
</evidence>